<dbReference type="RefSeq" id="WP_346753589.1">
    <property type="nucleotide sequence ID" value="NZ_JAUJEA010000007.1"/>
</dbReference>
<sequence length="280" mass="32831">MDDKELKALISLLDDEDKEISTHIEEKIISLGDEVIPHLEAQWEQSFNPETQKKIEELIHTLQFESLKQKLISWKASEEQDLLEGMCLVATYQYPDLELSQLKQDIEQIYYEIWPSLKPDIHPFDQVKIFNDIFFGKLKFGANNKNFHAPGNSMINVVLQTKRGNPITLCVIYLLVAQKLEMPVYGVNLPNLFILTYKSKEIQFYINAFNRGLIFTKEDIDRYINELYLTPNDTYYEPCDNLDIIKRALRNLSNAFEKIGDHYKVEELKILLRSIKDFDD</sequence>
<dbReference type="PANTHER" id="PTHR31350:SF27">
    <property type="entry name" value="HEMIMETHYLATED DNA-BINDING DOMAIN-CONTAINING PROTEIN"/>
    <property type="match status" value="1"/>
</dbReference>
<proteinExistence type="inferred from homology"/>
<dbReference type="InterPro" id="IPR032698">
    <property type="entry name" value="SirB1_N"/>
</dbReference>
<keyword evidence="4" id="KW-1185">Reference proteome</keyword>
<name>A0ABT8KVC1_9BACT</name>
<evidence type="ECO:0000256" key="1">
    <source>
        <dbReference type="ARBA" id="ARBA00007100"/>
    </source>
</evidence>
<reference evidence="3" key="1">
    <citation type="submission" date="2023-06" db="EMBL/GenBank/DDBJ databases">
        <title>Genomic of Parafulvivirga corallium.</title>
        <authorList>
            <person name="Wang G."/>
        </authorList>
    </citation>
    <scope>NUCLEOTIDE SEQUENCE</scope>
    <source>
        <strain evidence="3">BMA10</strain>
    </source>
</reference>
<comment type="similarity">
    <text evidence="1">Belongs to the UPF0162 family.</text>
</comment>
<gene>
    <name evidence="3" type="ORF">QQ008_19425</name>
</gene>
<protein>
    <submittedName>
        <fullName evidence="3">Transglutaminase-like domain-containing protein</fullName>
    </submittedName>
</protein>
<comment type="caution">
    <text evidence="3">The sequence shown here is derived from an EMBL/GenBank/DDBJ whole genome shotgun (WGS) entry which is preliminary data.</text>
</comment>
<evidence type="ECO:0000259" key="2">
    <source>
        <dbReference type="Pfam" id="PF13369"/>
    </source>
</evidence>
<dbReference type="PANTHER" id="PTHR31350">
    <property type="entry name" value="SI:DKEY-261L7.2"/>
    <property type="match status" value="1"/>
</dbReference>
<feature type="domain" description="Protein SirB1 N-terminal" evidence="2">
    <location>
        <begin position="102"/>
        <end position="250"/>
    </location>
</feature>
<dbReference type="Pfam" id="PF13369">
    <property type="entry name" value="Transglut_core2"/>
    <property type="match status" value="1"/>
</dbReference>
<accession>A0ABT8KVC1</accession>
<dbReference type="EMBL" id="JAUJEA010000007">
    <property type="protein sequence ID" value="MDN5203568.1"/>
    <property type="molecule type" value="Genomic_DNA"/>
</dbReference>
<evidence type="ECO:0000313" key="3">
    <source>
        <dbReference type="EMBL" id="MDN5203568.1"/>
    </source>
</evidence>
<organism evidence="3 4">
    <name type="scientific">Splendidivirga corallicola</name>
    <dbReference type="NCBI Taxonomy" id="3051826"/>
    <lineage>
        <taxon>Bacteria</taxon>
        <taxon>Pseudomonadati</taxon>
        <taxon>Bacteroidota</taxon>
        <taxon>Cytophagia</taxon>
        <taxon>Cytophagales</taxon>
        <taxon>Splendidivirgaceae</taxon>
        <taxon>Splendidivirga</taxon>
    </lineage>
</organism>
<evidence type="ECO:0000313" key="4">
    <source>
        <dbReference type="Proteomes" id="UP001172082"/>
    </source>
</evidence>
<dbReference type="Proteomes" id="UP001172082">
    <property type="component" value="Unassembled WGS sequence"/>
</dbReference>